<gene>
    <name evidence="2" type="ORF">SDC9_12937</name>
</gene>
<feature type="compositionally biased region" description="Basic residues" evidence="1">
    <location>
        <begin position="119"/>
        <end position="128"/>
    </location>
</feature>
<proteinExistence type="predicted"/>
<organism evidence="2">
    <name type="scientific">bioreactor metagenome</name>
    <dbReference type="NCBI Taxonomy" id="1076179"/>
    <lineage>
        <taxon>unclassified sequences</taxon>
        <taxon>metagenomes</taxon>
        <taxon>ecological metagenomes</taxon>
    </lineage>
</organism>
<protein>
    <submittedName>
        <fullName evidence="2">Uncharacterized protein</fullName>
    </submittedName>
</protein>
<feature type="compositionally biased region" description="Basic and acidic residues" evidence="1">
    <location>
        <begin position="157"/>
        <end position="171"/>
    </location>
</feature>
<accession>A0A644TJX2</accession>
<comment type="caution">
    <text evidence="2">The sequence shown here is derived from an EMBL/GenBank/DDBJ whole genome shotgun (WGS) entry which is preliminary data.</text>
</comment>
<sequence>MRQRAQHRRDHREEGHRHGEIERELGRDRRTQKRARERRDIPGRAVRRAGPGVIGELLGQALLRRALVILRGDGKALVDHEIGDERLLPARRGAQMRRERGRIHRHAQIDRERGQDHQQRRRVVVHQLHRGELRGARNDQDREPHHLDEVQPGLGRGDAEEGAKGHDHQHEGQSVAQAAPVGGGK</sequence>
<name>A0A644TJX2_9ZZZZ</name>
<evidence type="ECO:0000313" key="2">
    <source>
        <dbReference type="EMBL" id="MPL67246.1"/>
    </source>
</evidence>
<reference evidence="2" key="1">
    <citation type="submission" date="2019-08" db="EMBL/GenBank/DDBJ databases">
        <authorList>
            <person name="Kucharzyk K."/>
            <person name="Murdoch R.W."/>
            <person name="Higgins S."/>
            <person name="Loffler F."/>
        </authorList>
    </citation>
    <scope>NUCLEOTIDE SEQUENCE</scope>
</reference>
<dbReference type="EMBL" id="VSSQ01000036">
    <property type="protein sequence ID" value="MPL67246.1"/>
    <property type="molecule type" value="Genomic_DNA"/>
</dbReference>
<feature type="compositionally biased region" description="Basic and acidic residues" evidence="1">
    <location>
        <begin position="107"/>
        <end position="118"/>
    </location>
</feature>
<feature type="compositionally biased region" description="Basic and acidic residues" evidence="1">
    <location>
        <begin position="129"/>
        <end position="149"/>
    </location>
</feature>
<dbReference type="AlphaFoldDB" id="A0A644TJX2"/>
<feature type="compositionally biased region" description="Basic and acidic residues" evidence="1">
    <location>
        <begin position="11"/>
        <end position="29"/>
    </location>
</feature>
<feature type="compositionally biased region" description="Basic residues" evidence="1">
    <location>
        <begin position="1"/>
        <end position="10"/>
    </location>
</feature>
<evidence type="ECO:0000256" key="1">
    <source>
        <dbReference type="SAM" id="MobiDB-lite"/>
    </source>
</evidence>
<feature type="region of interest" description="Disordered" evidence="1">
    <location>
        <begin position="1"/>
        <end position="42"/>
    </location>
</feature>
<feature type="region of interest" description="Disordered" evidence="1">
    <location>
        <begin position="94"/>
        <end position="185"/>
    </location>
</feature>